<gene>
    <name evidence="1" type="ORF">NDU88_010281</name>
</gene>
<organism evidence="1 2">
    <name type="scientific">Pleurodeles waltl</name>
    <name type="common">Iberian ribbed newt</name>
    <dbReference type="NCBI Taxonomy" id="8319"/>
    <lineage>
        <taxon>Eukaryota</taxon>
        <taxon>Metazoa</taxon>
        <taxon>Chordata</taxon>
        <taxon>Craniata</taxon>
        <taxon>Vertebrata</taxon>
        <taxon>Euteleostomi</taxon>
        <taxon>Amphibia</taxon>
        <taxon>Batrachia</taxon>
        <taxon>Caudata</taxon>
        <taxon>Salamandroidea</taxon>
        <taxon>Salamandridae</taxon>
        <taxon>Pleurodelinae</taxon>
        <taxon>Pleurodeles</taxon>
    </lineage>
</organism>
<comment type="caution">
    <text evidence="1">The sequence shown here is derived from an EMBL/GenBank/DDBJ whole genome shotgun (WGS) entry which is preliminary data.</text>
</comment>
<protein>
    <submittedName>
        <fullName evidence="1">Uncharacterized protein</fullName>
    </submittedName>
</protein>
<dbReference type="AlphaFoldDB" id="A0AAV7QVX8"/>
<reference evidence="1" key="1">
    <citation type="journal article" date="2022" name="bioRxiv">
        <title>Sequencing and chromosome-scale assembly of the giantPleurodeles waltlgenome.</title>
        <authorList>
            <person name="Brown T."/>
            <person name="Elewa A."/>
            <person name="Iarovenko S."/>
            <person name="Subramanian E."/>
            <person name="Araus A.J."/>
            <person name="Petzold A."/>
            <person name="Susuki M."/>
            <person name="Suzuki K.-i.T."/>
            <person name="Hayashi T."/>
            <person name="Toyoda A."/>
            <person name="Oliveira C."/>
            <person name="Osipova E."/>
            <person name="Leigh N.D."/>
            <person name="Simon A."/>
            <person name="Yun M.H."/>
        </authorList>
    </citation>
    <scope>NUCLEOTIDE SEQUENCE</scope>
    <source>
        <strain evidence="1">20211129_DDA</strain>
        <tissue evidence="1">Liver</tissue>
    </source>
</reference>
<name>A0AAV7QVX8_PLEWA</name>
<proteinExistence type="predicted"/>
<evidence type="ECO:0000313" key="1">
    <source>
        <dbReference type="EMBL" id="KAJ1143979.1"/>
    </source>
</evidence>
<keyword evidence="2" id="KW-1185">Reference proteome</keyword>
<evidence type="ECO:0000313" key="2">
    <source>
        <dbReference type="Proteomes" id="UP001066276"/>
    </source>
</evidence>
<accession>A0AAV7QVX8</accession>
<dbReference type="Proteomes" id="UP001066276">
    <property type="component" value="Chromosome 6"/>
</dbReference>
<sequence length="71" mass="7859">MAFFLISGTSRNRAMCLFKAGIALHILCDACVEQQDGKATAVVRVVQTLLIYLPYREPHHLPFDPARSGAE</sequence>
<dbReference type="EMBL" id="JANPWB010000010">
    <property type="protein sequence ID" value="KAJ1143979.1"/>
    <property type="molecule type" value="Genomic_DNA"/>
</dbReference>